<feature type="region of interest" description="Disordered" evidence="1">
    <location>
        <begin position="593"/>
        <end position="613"/>
    </location>
</feature>
<protein>
    <submittedName>
        <fullName evidence="2">Uncharacterized protein</fullName>
    </submittedName>
</protein>
<feature type="compositionally biased region" description="Basic and acidic residues" evidence="1">
    <location>
        <begin position="1"/>
        <end position="27"/>
    </location>
</feature>
<name>A0A2R6XMC4_MARPO</name>
<dbReference type="EMBL" id="KZ772680">
    <property type="protein sequence ID" value="PTQ47255.1"/>
    <property type="molecule type" value="Genomic_DNA"/>
</dbReference>
<feature type="compositionally biased region" description="Polar residues" evidence="1">
    <location>
        <begin position="43"/>
        <end position="54"/>
    </location>
</feature>
<feature type="region of interest" description="Disordered" evidence="1">
    <location>
        <begin position="1"/>
        <end position="71"/>
    </location>
</feature>
<reference evidence="3" key="1">
    <citation type="journal article" date="2017" name="Cell">
        <title>Insights into land plant evolution garnered from the Marchantia polymorpha genome.</title>
        <authorList>
            <person name="Bowman J.L."/>
            <person name="Kohchi T."/>
            <person name="Yamato K.T."/>
            <person name="Jenkins J."/>
            <person name="Shu S."/>
            <person name="Ishizaki K."/>
            <person name="Yamaoka S."/>
            <person name="Nishihama R."/>
            <person name="Nakamura Y."/>
            <person name="Berger F."/>
            <person name="Adam C."/>
            <person name="Aki S.S."/>
            <person name="Althoff F."/>
            <person name="Araki T."/>
            <person name="Arteaga-Vazquez M.A."/>
            <person name="Balasubrmanian S."/>
            <person name="Barry K."/>
            <person name="Bauer D."/>
            <person name="Boehm C.R."/>
            <person name="Briginshaw L."/>
            <person name="Caballero-Perez J."/>
            <person name="Catarino B."/>
            <person name="Chen F."/>
            <person name="Chiyoda S."/>
            <person name="Chovatia M."/>
            <person name="Davies K.M."/>
            <person name="Delmans M."/>
            <person name="Demura T."/>
            <person name="Dierschke T."/>
            <person name="Dolan L."/>
            <person name="Dorantes-Acosta A.E."/>
            <person name="Eklund D.M."/>
            <person name="Florent S.N."/>
            <person name="Flores-Sandoval E."/>
            <person name="Fujiyama A."/>
            <person name="Fukuzawa H."/>
            <person name="Galik B."/>
            <person name="Grimanelli D."/>
            <person name="Grimwood J."/>
            <person name="Grossniklaus U."/>
            <person name="Hamada T."/>
            <person name="Haseloff J."/>
            <person name="Hetherington A.J."/>
            <person name="Higo A."/>
            <person name="Hirakawa Y."/>
            <person name="Hundley H.N."/>
            <person name="Ikeda Y."/>
            <person name="Inoue K."/>
            <person name="Inoue S.I."/>
            <person name="Ishida S."/>
            <person name="Jia Q."/>
            <person name="Kakita M."/>
            <person name="Kanazawa T."/>
            <person name="Kawai Y."/>
            <person name="Kawashima T."/>
            <person name="Kennedy M."/>
            <person name="Kinose K."/>
            <person name="Kinoshita T."/>
            <person name="Kohara Y."/>
            <person name="Koide E."/>
            <person name="Komatsu K."/>
            <person name="Kopischke S."/>
            <person name="Kubo M."/>
            <person name="Kyozuka J."/>
            <person name="Lagercrantz U."/>
            <person name="Lin S.S."/>
            <person name="Lindquist E."/>
            <person name="Lipzen A.M."/>
            <person name="Lu C.W."/>
            <person name="De Luna E."/>
            <person name="Martienssen R.A."/>
            <person name="Minamino N."/>
            <person name="Mizutani M."/>
            <person name="Mizutani M."/>
            <person name="Mochizuki N."/>
            <person name="Monte I."/>
            <person name="Mosher R."/>
            <person name="Nagasaki H."/>
            <person name="Nakagami H."/>
            <person name="Naramoto S."/>
            <person name="Nishitani K."/>
            <person name="Ohtani M."/>
            <person name="Okamoto T."/>
            <person name="Okumura M."/>
            <person name="Phillips J."/>
            <person name="Pollak B."/>
            <person name="Reinders A."/>
            <person name="Rovekamp M."/>
            <person name="Sano R."/>
            <person name="Sawa S."/>
            <person name="Schmid M.W."/>
            <person name="Shirakawa M."/>
            <person name="Solano R."/>
            <person name="Spunde A."/>
            <person name="Suetsugu N."/>
            <person name="Sugano S."/>
            <person name="Sugiyama A."/>
            <person name="Sun R."/>
            <person name="Suzuki Y."/>
            <person name="Takenaka M."/>
            <person name="Takezawa D."/>
            <person name="Tomogane H."/>
            <person name="Tsuzuki M."/>
            <person name="Ueda T."/>
            <person name="Umeda M."/>
            <person name="Ward J.M."/>
            <person name="Watanabe Y."/>
            <person name="Yazaki K."/>
            <person name="Yokoyama R."/>
            <person name="Yoshitake Y."/>
            <person name="Yotsui I."/>
            <person name="Zachgo S."/>
            <person name="Schmutz J."/>
        </authorList>
    </citation>
    <scope>NUCLEOTIDE SEQUENCE [LARGE SCALE GENOMIC DNA]</scope>
    <source>
        <strain evidence="3">Tak-1</strain>
    </source>
</reference>
<dbReference type="Gramene" id="Mp8g11740.1">
    <property type="protein sequence ID" value="Mp8g11740.1.cds"/>
    <property type="gene ID" value="Mp8g11740"/>
</dbReference>
<keyword evidence="3" id="KW-1185">Reference proteome</keyword>
<dbReference type="OrthoDB" id="564565at2759"/>
<evidence type="ECO:0000313" key="2">
    <source>
        <dbReference type="EMBL" id="PTQ47255.1"/>
    </source>
</evidence>
<feature type="region of interest" description="Disordered" evidence="1">
    <location>
        <begin position="339"/>
        <end position="387"/>
    </location>
</feature>
<gene>
    <name evidence="2" type="ORF">MARPO_0008s0041</name>
</gene>
<accession>A0A2R6XMC4</accession>
<sequence length="792" mass="89032">MPPKENPPKKDLPVVKEAKPPDPKPTDTKPSPTQSGPAPASFPNHNTPGETSGAETKALEGATGGESVNPEMKPIDGMGMASDLKPLTGMDNPFEVVKWTYMSPALEKERKHKEIHTEVFWASGKPPKERDLQKEKELAKLLIPKPGDPDYCVLKYGDIPSPKPDYCTEHGWVSGPGSSQPRPKPQLSDKILKCLEMNQIESRGLPDCHRHGDLKINMFVEAELVETIDKWDIRKDTIILPCGFGHQPLRWLGQSACIRVAFLKDEAPSKFLPLAIKTADGLVLNPDKPIREILANGAKVTIDYSSGPSTFREPWLGQPPPPTTNELIQQFFESLPKEPVVADVPPPKPPPPKKKKKKKGVEETPPPPAPDPDNPDAPLEPPPPQFLDAEVQTPVDIITFLDWSAYDIPATLLRVMPHLDEAARNTEFMVVQEIMRAYSGAMQAMILWFSGQGKELEDKDFGLLTLEQFQKLFRVMKLCPYPFTENKLKEYFNKYVPINKVPGAFQLSSWGFFPMLLHLASDMYQELGPEVPYHEKIYHFIVDDFLPNFAIEVKSTLEDLHSAETPETADAIKDREETAKAALRVAIPEYLEGKPEPANLDPNAPSPGVPDLSTPELKAAAVEEAIAKAEEEEAKKKVSKDKEEPQPIVFANAWAQVDLEVDVKIIMPHFKKWLALGERWDDSLAAGVLIYALQTPTDIFEFSVKTATLRFGYSEIQRFLLAASHCIYKRTPLMRVSEHSFLRTYMQQVFIRAKVAQPLYKTYEEKLEYLRQQCFRHEAPLPKLPEKKKGFM</sequence>
<dbReference type="AlphaFoldDB" id="A0A2R6XMC4"/>
<dbReference type="Proteomes" id="UP000244005">
    <property type="component" value="Unassembled WGS sequence"/>
</dbReference>
<proteinExistence type="predicted"/>
<evidence type="ECO:0000256" key="1">
    <source>
        <dbReference type="SAM" id="MobiDB-lite"/>
    </source>
</evidence>
<evidence type="ECO:0000313" key="3">
    <source>
        <dbReference type="Proteomes" id="UP000244005"/>
    </source>
</evidence>
<organism evidence="2 3">
    <name type="scientific">Marchantia polymorpha</name>
    <name type="common">Common liverwort</name>
    <name type="synonym">Marchantia aquatica</name>
    <dbReference type="NCBI Taxonomy" id="3197"/>
    <lineage>
        <taxon>Eukaryota</taxon>
        <taxon>Viridiplantae</taxon>
        <taxon>Streptophyta</taxon>
        <taxon>Embryophyta</taxon>
        <taxon>Marchantiophyta</taxon>
        <taxon>Marchantiopsida</taxon>
        <taxon>Marchantiidae</taxon>
        <taxon>Marchantiales</taxon>
        <taxon>Marchantiaceae</taxon>
        <taxon>Marchantia</taxon>
    </lineage>
</organism>